<dbReference type="Gene3D" id="3.40.50.11460">
    <property type="match status" value="1"/>
</dbReference>
<dbReference type="CDD" id="cd05195">
    <property type="entry name" value="enoyl_red"/>
    <property type="match status" value="1"/>
</dbReference>
<evidence type="ECO:0000259" key="10">
    <source>
        <dbReference type="PROSITE" id="PS52004"/>
    </source>
</evidence>
<evidence type="ECO:0000256" key="5">
    <source>
        <dbReference type="ARBA" id="ARBA00022679"/>
    </source>
</evidence>
<comment type="pathway">
    <text evidence="2">Antibiotic biosynthesis.</text>
</comment>
<dbReference type="InterPro" id="IPR055123">
    <property type="entry name" value="SpnB-like_Rossmann"/>
</dbReference>
<dbReference type="Pfam" id="PF08240">
    <property type="entry name" value="ADH_N"/>
    <property type="match status" value="1"/>
</dbReference>
<dbReference type="Pfam" id="PF08990">
    <property type="entry name" value="Docking"/>
    <property type="match status" value="1"/>
</dbReference>
<dbReference type="Pfam" id="PF08659">
    <property type="entry name" value="KR"/>
    <property type="match status" value="1"/>
</dbReference>
<dbReference type="Gene3D" id="3.40.47.10">
    <property type="match status" value="1"/>
</dbReference>
<dbReference type="GO" id="GO:0033068">
    <property type="term" value="P:macrolide biosynthetic process"/>
    <property type="evidence" value="ECO:0007669"/>
    <property type="project" value="UniProtKB-ARBA"/>
</dbReference>
<feature type="active site" description="Proton acceptor; for dehydratase activity" evidence="9">
    <location>
        <position position="962"/>
    </location>
</feature>
<comment type="caution">
    <text evidence="12">The sequence shown here is derived from an EMBL/GenBank/DDBJ whole genome shotgun (WGS) entry which is preliminary data.</text>
</comment>
<dbReference type="Proteomes" id="UP000011740">
    <property type="component" value="Unassembled WGS sequence"/>
</dbReference>
<dbReference type="SUPFAM" id="SSF55048">
    <property type="entry name" value="Probable ACP-binding domain of malonyl-CoA ACP transacylase"/>
    <property type="match status" value="1"/>
</dbReference>
<dbReference type="PANTHER" id="PTHR43775:SF51">
    <property type="entry name" value="INACTIVE PHENOLPHTHIOCEROL SYNTHESIS POLYKETIDE SYNTHASE TYPE I PKS1-RELATED"/>
    <property type="match status" value="1"/>
</dbReference>
<proteinExistence type="predicted"/>
<dbReference type="PANTHER" id="PTHR43775">
    <property type="entry name" value="FATTY ACID SYNTHASE"/>
    <property type="match status" value="1"/>
</dbReference>
<keyword evidence="4" id="KW-0597">Phosphoprotein</keyword>
<dbReference type="SUPFAM" id="SSF53901">
    <property type="entry name" value="Thiolase-like"/>
    <property type="match status" value="1"/>
</dbReference>
<keyword evidence="7" id="KW-0511">Multifunctional enzyme</keyword>
<dbReference type="PROSITE" id="PS52019">
    <property type="entry name" value="PKS_MFAS_DH"/>
    <property type="match status" value="1"/>
</dbReference>
<dbReference type="PROSITE" id="PS52004">
    <property type="entry name" value="KS3_2"/>
    <property type="match status" value="1"/>
</dbReference>
<dbReference type="Pfam" id="PF14765">
    <property type="entry name" value="PS-DH"/>
    <property type="match status" value="1"/>
</dbReference>
<dbReference type="InterPro" id="IPR014030">
    <property type="entry name" value="Ketoacyl_synth_N"/>
</dbReference>
<dbReference type="GO" id="GO:0004315">
    <property type="term" value="F:3-oxoacyl-[acyl-carrier-protein] synthase activity"/>
    <property type="evidence" value="ECO:0007669"/>
    <property type="project" value="InterPro"/>
</dbReference>
<dbReference type="InterPro" id="IPR015083">
    <property type="entry name" value="NorB/c/GfsB-D-like_docking"/>
</dbReference>
<evidence type="ECO:0000256" key="6">
    <source>
        <dbReference type="ARBA" id="ARBA00023194"/>
    </source>
</evidence>
<dbReference type="SMART" id="SM00825">
    <property type="entry name" value="PKS_KS"/>
    <property type="match status" value="1"/>
</dbReference>
<dbReference type="Pfam" id="PF00109">
    <property type="entry name" value="ketoacyl-synt"/>
    <property type="match status" value="1"/>
</dbReference>
<dbReference type="InterPro" id="IPR014043">
    <property type="entry name" value="Acyl_transferase_dom"/>
</dbReference>
<dbReference type="FunFam" id="3.40.50.720:FF:000209">
    <property type="entry name" value="Polyketide synthase Pks12"/>
    <property type="match status" value="1"/>
</dbReference>
<evidence type="ECO:0000313" key="12">
    <source>
        <dbReference type="EMBL" id="EME97587.1"/>
    </source>
</evidence>
<feature type="domain" description="PKS/mFAS DH" evidence="11">
    <location>
        <begin position="930"/>
        <end position="1203"/>
    </location>
</feature>
<dbReference type="GO" id="GO:0004312">
    <property type="term" value="F:fatty acid synthase activity"/>
    <property type="evidence" value="ECO:0007669"/>
    <property type="project" value="TreeGrafter"/>
</dbReference>
<dbReference type="STRING" id="1223523.H340_25712"/>
<dbReference type="InterPro" id="IPR011032">
    <property type="entry name" value="GroES-like_sf"/>
</dbReference>
<dbReference type="InterPro" id="IPR049900">
    <property type="entry name" value="PKS_mFAS_DH"/>
</dbReference>
<evidence type="ECO:0000256" key="7">
    <source>
        <dbReference type="ARBA" id="ARBA00023268"/>
    </source>
</evidence>
<evidence type="ECO:0000256" key="1">
    <source>
        <dbReference type="ARBA" id="ARBA00001957"/>
    </source>
</evidence>
<dbReference type="FunFam" id="3.40.366.10:FF:000002">
    <property type="entry name" value="Probable polyketide synthase 2"/>
    <property type="match status" value="1"/>
</dbReference>
<dbReference type="GO" id="GO:0016491">
    <property type="term" value="F:oxidoreductase activity"/>
    <property type="evidence" value="ECO:0007669"/>
    <property type="project" value="InterPro"/>
</dbReference>
<dbReference type="Gene3D" id="3.10.129.110">
    <property type="entry name" value="Polyketide synthase dehydratase"/>
    <property type="match status" value="1"/>
</dbReference>
<dbReference type="InterPro" id="IPR016035">
    <property type="entry name" value="Acyl_Trfase/lysoPLipase"/>
</dbReference>
<name>M3AVG7_STRM1</name>
<dbReference type="InterPro" id="IPR001227">
    <property type="entry name" value="Ac_transferase_dom_sf"/>
</dbReference>
<keyword evidence="3" id="KW-0596">Phosphopantetheine</keyword>
<dbReference type="SMART" id="SM00822">
    <property type="entry name" value="PKS_KR"/>
    <property type="match status" value="1"/>
</dbReference>
<dbReference type="SUPFAM" id="SSF51735">
    <property type="entry name" value="NAD(P)-binding Rossmann-fold domains"/>
    <property type="match status" value="3"/>
</dbReference>
<dbReference type="Gene3D" id="3.90.180.10">
    <property type="entry name" value="Medium-chain alcohol dehydrogenases, catalytic domain"/>
    <property type="match status" value="1"/>
</dbReference>
<dbReference type="Gene3D" id="3.40.366.10">
    <property type="entry name" value="Malonyl-Coenzyme A Acyl Carrier Protein, domain 2"/>
    <property type="match status" value="1"/>
</dbReference>
<dbReference type="InterPro" id="IPR013968">
    <property type="entry name" value="PKS_KR"/>
</dbReference>
<dbReference type="SUPFAM" id="SSF50129">
    <property type="entry name" value="GroES-like"/>
    <property type="match status" value="1"/>
</dbReference>
<keyword evidence="6" id="KW-0045">Antibiotic biosynthesis</keyword>
<keyword evidence="5" id="KW-0808">Transferase</keyword>
<dbReference type="SMART" id="SM00827">
    <property type="entry name" value="PKS_AT"/>
    <property type="match status" value="1"/>
</dbReference>
<dbReference type="InterPro" id="IPR020807">
    <property type="entry name" value="PKS_DH"/>
</dbReference>
<dbReference type="Pfam" id="PF02801">
    <property type="entry name" value="Ketoacyl-synt_C"/>
    <property type="match status" value="1"/>
</dbReference>
<evidence type="ECO:0000256" key="3">
    <source>
        <dbReference type="ARBA" id="ARBA00022450"/>
    </source>
</evidence>
<dbReference type="FunFam" id="3.90.180.10:FF:000032">
    <property type="entry name" value="Probable polyketide synthase pks1"/>
    <property type="match status" value="1"/>
</dbReference>
<dbReference type="eggNOG" id="COG3321">
    <property type="taxonomic scope" value="Bacteria"/>
</dbReference>
<evidence type="ECO:0000259" key="11">
    <source>
        <dbReference type="PROSITE" id="PS52019"/>
    </source>
</evidence>
<dbReference type="GO" id="GO:0031177">
    <property type="term" value="F:phosphopantetheine binding"/>
    <property type="evidence" value="ECO:0007669"/>
    <property type="project" value="UniProtKB-ARBA"/>
</dbReference>
<evidence type="ECO:0000256" key="9">
    <source>
        <dbReference type="PROSITE-ProRule" id="PRU01363"/>
    </source>
</evidence>
<dbReference type="InterPro" id="IPR050091">
    <property type="entry name" value="PKS_NRPS_Biosynth_Enz"/>
</dbReference>
<feature type="region of interest" description="N-terminal hotdog fold" evidence="9">
    <location>
        <begin position="930"/>
        <end position="1055"/>
    </location>
</feature>
<dbReference type="InterPro" id="IPR042104">
    <property type="entry name" value="PKS_dehydratase_sf"/>
</dbReference>
<dbReference type="InterPro" id="IPR049552">
    <property type="entry name" value="PKS_DH_N"/>
</dbReference>
<dbReference type="InterPro" id="IPR014031">
    <property type="entry name" value="Ketoacyl_synth_C"/>
</dbReference>
<dbReference type="CDD" id="cd00833">
    <property type="entry name" value="PKS"/>
    <property type="match status" value="1"/>
</dbReference>
<feature type="non-terminal residue" evidence="12">
    <location>
        <position position="1864"/>
    </location>
</feature>
<dbReference type="InterPro" id="IPR020841">
    <property type="entry name" value="PKS_Beta-ketoAc_synthase_dom"/>
</dbReference>
<dbReference type="Gene3D" id="3.40.50.720">
    <property type="entry name" value="NAD(P)-binding Rossmann-like Domain"/>
    <property type="match status" value="1"/>
</dbReference>
<dbReference type="Pfam" id="PF00698">
    <property type="entry name" value="Acyl_transf_1"/>
    <property type="match status" value="1"/>
</dbReference>
<feature type="region of interest" description="C-terminal hotdog fold" evidence="9">
    <location>
        <begin position="1068"/>
        <end position="1203"/>
    </location>
</feature>
<dbReference type="InterPro" id="IPR020843">
    <property type="entry name" value="ER"/>
</dbReference>
<evidence type="ECO:0000256" key="2">
    <source>
        <dbReference type="ARBA" id="ARBA00004792"/>
    </source>
</evidence>
<dbReference type="InterPro" id="IPR049551">
    <property type="entry name" value="PKS_DH_C"/>
</dbReference>
<dbReference type="Pfam" id="PF22953">
    <property type="entry name" value="SpnB_Rossmann"/>
    <property type="match status" value="1"/>
</dbReference>
<reference evidence="12 13" key="1">
    <citation type="journal article" date="2013" name="Genome Announc.">
        <title>Whole-Genome Shotgun Assembly and Analysis of the Genome of Streptomyces mobaraensis DSM 40847, a Strain for Industrial Production of Microbial Transglutaminase.</title>
        <authorList>
            <person name="Yang H."/>
            <person name="He T."/>
            <person name="Wu W."/>
            <person name="Zhu W."/>
            <person name="Lu B."/>
            <person name="Sun W."/>
        </authorList>
    </citation>
    <scope>NUCLEOTIDE SEQUENCE [LARGE SCALE GENOMIC DNA]</scope>
    <source>
        <strain evidence="12 13">DSM 40847</strain>
    </source>
</reference>
<keyword evidence="8" id="KW-0012">Acyltransferase</keyword>
<dbReference type="Gene3D" id="3.30.70.3290">
    <property type="match status" value="1"/>
</dbReference>
<evidence type="ECO:0000313" key="13">
    <source>
        <dbReference type="Proteomes" id="UP000011740"/>
    </source>
</evidence>
<dbReference type="InterPro" id="IPR057326">
    <property type="entry name" value="KR_dom"/>
</dbReference>
<evidence type="ECO:0000256" key="4">
    <source>
        <dbReference type="ARBA" id="ARBA00022553"/>
    </source>
</evidence>
<feature type="domain" description="Ketosynthase family 3 (KS3)" evidence="10">
    <location>
        <begin position="33"/>
        <end position="461"/>
    </location>
</feature>
<organism evidence="12 13">
    <name type="scientific">Streptomyces mobaraensis (strain ATCC 29032 / DSM 40847 / JCM 4168 / NBRC 13819 / NCIMB 11159 / IPCR 16-22)</name>
    <dbReference type="NCBI Taxonomy" id="1223523"/>
    <lineage>
        <taxon>Bacteria</taxon>
        <taxon>Bacillati</taxon>
        <taxon>Actinomycetota</taxon>
        <taxon>Actinomycetes</taxon>
        <taxon>Kitasatosporales</taxon>
        <taxon>Streptomycetaceae</taxon>
        <taxon>Streptomyces</taxon>
    </lineage>
</organism>
<dbReference type="PROSITE" id="PS00606">
    <property type="entry name" value="KS3_1"/>
    <property type="match status" value="1"/>
</dbReference>
<protein>
    <submittedName>
        <fullName evidence="12">Putative type I polyketide synthase</fullName>
    </submittedName>
</protein>
<dbReference type="GO" id="GO:0006633">
    <property type="term" value="P:fatty acid biosynthetic process"/>
    <property type="evidence" value="ECO:0007669"/>
    <property type="project" value="InterPro"/>
</dbReference>
<dbReference type="SMART" id="SM00829">
    <property type="entry name" value="PKS_ER"/>
    <property type="match status" value="1"/>
</dbReference>
<gene>
    <name evidence="12" type="ORF">H340_25712</name>
</gene>
<accession>M3AVG7</accession>
<feature type="active site" description="Proton donor; for dehydratase activity" evidence="9">
    <location>
        <position position="1129"/>
    </location>
</feature>
<dbReference type="SMART" id="SM00826">
    <property type="entry name" value="PKS_DH"/>
    <property type="match status" value="1"/>
</dbReference>
<dbReference type="InterPro" id="IPR032821">
    <property type="entry name" value="PKS_assoc"/>
</dbReference>
<dbReference type="InterPro" id="IPR018201">
    <property type="entry name" value="Ketoacyl_synth_AS"/>
</dbReference>
<dbReference type="InterPro" id="IPR016036">
    <property type="entry name" value="Malonyl_transacylase_ACP-bd"/>
</dbReference>
<dbReference type="SUPFAM" id="SSF52151">
    <property type="entry name" value="FabD/lysophospholipase-like"/>
    <property type="match status" value="1"/>
</dbReference>
<dbReference type="InterPro" id="IPR016039">
    <property type="entry name" value="Thiolase-like"/>
</dbReference>
<dbReference type="InterPro" id="IPR013154">
    <property type="entry name" value="ADH-like_N"/>
</dbReference>
<dbReference type="Pfam" id="PF21089">
    <property type="entry name" value="PKS_DH_N"/>
    <property type="match status" value="1"/>
</dbReference>
<dbReference type="Pfam" id="PF13602">
    <property type="entry name" value="ADH_zinc_N_2"/>
    <property type="match status" value="1"/>
</dbReference>
<comment type="cofactor">
    <cofactor evidence="1">
        <name>pantetheine 4'-phosphate</name>
        <dbReference type="ChEBI" id="CHEBI:47942"/>
    </cofactor>
</comment>
<evidence type="ECO:0000256" key="8">
    <source>
        <dbReference type="ARBA" id="ARBA00023315"/>
    </source>
</evidence>
<sequence>MSNEEKLREHLRWATAELKESRRRVKELEDGGHEPVAIVGMSCRLPGGVNSPEELWQLVVKGGDAIGAPPADRGWRIDDLYDPDPESGRPGTTYVREGGFIEGADGFDPAFFGISPREAVAMDPQQRLLLEAAWEAVERAGVDPRRLRGERVGVYAGLMYHEYGNRGIEVPEAVAGFLGSGTSGSVASGRIAYTFGFEGPAVTVDTACSSSLVTLHLAAQALRRGDCTLALAGGVTVMVTPNTFVEFSRQRGLAPDGRCKSFAAGADGTAWGEGVAMLLVERLSDARRNGHPVLAVLRGSAVNQDGASSALAAPNGPAQQRVIRRALEDAGLTAADVDAVEAHGTGTKLGDPIEAQALLATYGKGRPADRPLWLGSLKSNIGHTQAAAGAAGVIKTVMALRHGVLPQTLHAEERTPHVDWSSGAVELLTERRDWPETGRPRRAGVSSFGVSGTNAHVILEQAPEDEPAAAPEAGAGVLPWVVSARTPDALRAQAARLADAVGDADPARVGWSLASGRSSFEHRAVVIGDGRGELLDGVRALADGGSAPGVVCGVASVVESDGPVFVFPGQGSQWAGMAVELLDSSEVFAGRIAECERALAPFVDWSLTGVLRQVPGAPGLDRVDVVQPVLWAAMVSLAALWRSAGVEPVAVVGHSQGEIAAACVAGGLSLEDGARVVALRSRALLEIAGEGGMVSVALPAEQAEELAGRWEGRISVAALNGPRSTVVCGDAGALDELLAHCEDREIRARRVPVDYASHSAHVERIRERIQRELADLRPRSGTVPFHSTLTGDVFDTAGLDADYWYRNLRNTVRFRSVIDGLLAAGHRAFVECSAHPVLTVGIEETAQDADVPAVVVGSLRRDEGGRRRFLTSLAEAYTQGVAVDWTTVFPAGARHRVDLPTYAFQRERYWLEGDGITGDVTAVGLRATGHPLLGAAVPVAGGDGLLLTGRISLDTHSWLADHAVWGTTLVPGAALAELAVSAADLTAHGVLEELTLQAPLVLPERGGVHVQLSVGAADEDGRRPLTLHSRPEDAAPDAAWTTHATGFLAPGTAAAPAWDLAAWPPPGATPVPVDTLYERLADDGLGYGPAFQGLHALWERGDDLYAEVRLPREQHAAAGAFALHPALLDAALHPAAARSTGDVRLPFAWTGVTVHATGATALRVHLAPAGDDGLTLHAADGSGAPVVTVASLVSRSFTRDQLESARTARHHDALFHVEWSETPLTDGESDWAVLGEDVLGLAAGHPGVPVHADLAALAAAPAVPGTVVVPCRFDTAGAPADEAAAAVTHRLLILLRDWLNEERCASSRLVLVTSGAVPAAPGETVHDLAHAAVWGMVRSARTEHPGRFALLDVDGLPGSRDALPAALASDEPEAALRKGELLVPRLARSAAGRSLEPPRDGSGWRLDVTSKGTLENLALVPAPEAAGPPGPGQVRIAVRAAGMNFRDVVLGLGMVDQDVMGGEAAGVVLETGPDVTEFAPGDRVFGMVPGAFGPHAVVDRRLLARMPDGWTYTEAATVPIAFLTAWYGLVDLAAVRPGETLLVHAATGGVGIAALQIARHLGAEVYATASPAKWDTLRALGVPDERIASSRDLDFEAAFRTATGGRGVDVVLNSLAHEYVDASLRLLAPGGRFVEMGKTDIRDAETEEAAHPGATYRYFDLIDAGHERIGAMIGELMELFERGVLRPLPAATWDVRRAPEAFRFMSRARHTGKVVLTMPDALDPAGTVLITGGTGVLGGLVARDLAARHGVRHLLLLGRRGADAPGVAELVEELRASGAEATVAACDAADRDALAAVLAAIPADRPLTGVVHAAGVLDDAVITALTPAQVDAVLRPKVRAAWNLHELTRDTPLGAFVLFSSAAA</sequence>
<dbReference type="FunFam" id="3.40.47.10:FF:000019">
    <property type="entry name" value="Polyketide synthase type I"/>
    <property type="match status" value="1"/>
</dbReference>
<dbReference type="Pfam" id="PF16197">
    <property type="entry name" value="KAsynt_C_assoc"/>
    <property type="match status" value="1"/>
</dbReference>
<dbReference type="InterPro" id="IPR036291">
    <property type="entry name" value="NAD(P)-bd_dom_sf"/>
</dbReference>
<dbReference type="EMBL" id="AORZ01000112">
    <property type="protein sequence ID" value="EME97587.1"/>
    <property type="molecule type" value="Genomic_DNA"/>
</dbReference>